<comment type="caution">
    <text evidence="9">The sequence shown here is derived from an EMBL/GenBank/DDBJ whole genome shotgun (WGS) entry which is preliminary data.</text>
</comment>
<organism evidence="9 10">
    <name type="scientific">Sclerotinia trifoliorum</name>
    <dbReference type="NCBI Taxonomy" id="28548"/>
    <lineage>
        <taxon>Eukaryota</taxon>
        <taxon>Fungi</taxon>
        <taxon>Dikarya</taxon>
        <taxon>Ascomycota</taxon>
        <taxon>Pezizomycotina</taxon>
        <taxon>Leotiomycetes</taxon>
        <taxon>Helotiales</taxon>
        <taxon>Sclerotiniaceae</taxon>
        <taxon>Sclerotinia</taxon>
    </lineage>
</organism>
<accession>A0A8H2VP80</accession>
<protein>
    <recommendedName>
        <fullName evidence="3">DNA-directed RNA polymerase III subunit RPC9</fullName>
    </recommendedName>
</protein>
<evidence type="ECO:0000313" key="10">
    <source>
        <dbReference type="Proteomes" id="UP000624404"/>
    </source>
</evidence>
<dbReference type="InterPro" id="IPR038846">
    <property type="entry name" value="RPC9"/>
</dbReference>
<comment type="similarity">
    <text evidence="2">Belongs to the eukaryotic RPC9 RNA polymerase subunit family.</text>
</comment>
<evidence type="ECO:0000259" key="8">
    <source>
        <dbReference type="SMART" id="SM00657"/>
    </source>
</evidence>
<dbReference type="InterPro" id="IPR005574">
    <property type="entry name" value="Rpb4/RPC9"/>
</dbReference>
<dbReference type="InterPro" id="IPR038324">
    <property type="entry name" value="Rpb4/RPC9_sf"/>
</dbReference>
<comment type="subcellular location">
    <subcellularLocation>
        <location evidence="1">Nucleus</location>
    </subcellularLocation>
</comment>
<evidence type="ECO:0000256" key="2">
    <source>
        <dbReference type="ARBA" id="ARBA00006898"/>
    </source>
</evidence>
<sequence>MKILEAQSATLTNFEVYTHLKDIQTKHRTGGRRPGNLDNVMKELIQYLEEAPSPLAQKPCPYKEDTIRNLLEQLRPYDLTKAEILMIINHRPTSMENLNIIIEELELRFPDENEQWAIIDIVKEVLGAQDAEEMKQAMADNTEMAKKDEQKRQEDEKRRYDSMLMDE</sequence>
<dbReference type="GO" id="GO:0006384">
    <property type="term" value="P:transcription initiation at RNA polymerase III promoter"/>
    <property type="evidence" value="ECO:0007669"/>
    <property type="project" value="InterPro"/>
</dbReference>
<dbReference type="PANTHER" id="PTHR15561:SF0">
    <property type="entry name" value="DNA-DIRECTED RNA POLYMERASE III SUBUNIT RPC9"/>
    <property type="match status" value="1"/>
</dbReference>
<dbReference type="GO" id="GO:0000166">
    <property type="term" value="F:nucleotide binding"/>
    <property type="evidence" value="ECO:0007669"/>
    <property type="project" value="InterPro"/>
</dbReference>
<dbReference type="SUPFAM" id="SSF47819">
    <property type="entry name" value="HRDC-like"/>
    <property type="match status" value="1"/>
</dbReference>
<dbReference type="Pfam" id="PF03874">
    <property type="entry name" value="RNA_pol_Rpb4"/>
    <property type="match status" value="1"/>
</dbReference>
<reference evidence="9" key="1">
    <citation type="submission" date="2020-10" db="EMBL/GenBank/DDBJ databases">
        <authorList>
            <person name="Kusch S."/>
        </authorList>
    </citation>
    <scope>NUCLEOTIDE SEQUENCE</scope>
    <source>
        <strain evidence="9">SwB9</strain>
    </source>
</reference>
<dbReference type="Proteomes" id="UP000624404">
    <property type="component" value="Unassembled WGS sequence"/>
</dbReference>
<feature type="region of interest" description="Disordered" evidence="7">
    <location>
        <begin position="133"/>
        <end position="167"/>
    </location>
</feature>
<gene>
    <name evidence="9" type="ORF">SCLTRI_LOCUS2004</name>
</gene>
<dbReference type="PANTHER" id="PTHR15561">
    <property type="entry name" value="CALCITONIN GENE-RELATED PEPTIDE-RECEPTOR COMPONENT PROTEIN"/>
    <property type="match status" value="1"/>
</dbReference>
<dbReference type="FunFam" id="1.20.1250.40:FF:000020">
    <property type="entry name" value="DNA-directed RNA polymerase III subunit rpc9"/>
    <property type="match status" value="1"/>
</dbReference>
<keyword evidence="10" id="KW-1185">Reference proteome</keyword>
<dbReference type="InterPro" id="IPR006590">
    <property type="entry name" value="RNA_pol_Rpb4/RPC9_core"/>
</dbReference>
<evidence type="ECO:0000256" key="3">
    <source>
        <dbReference type="ARBA" id="ARBA00016672"/>
    </source>
</evidence>
<evidence type="ECO:0000256" key="6">
    <source>
        <dbReference type="ARBA" id="ARBA00023242"/>
    </source>
</evidence>
<dbReference type="InterPro" id="IPR010997">
    <property type="entry name" value="HRDC-like_sf"/>
</dbReference>
<evidence type="ECO:0000256" key="4">
    <source>
        <dbReference type="ARBA" id="ARBA00022478"/>
    </source>
</evidence>
<evidence type="ECO:0000256" key="5">
    <source>
        <dbReference type="ARBA" id="ARBA00023163"/>
    </source>
</evidence>
<evidence type="ECO:0000313" key="9">
    <source>
        <dbReference type="EMBL" id="CAD6442212.1"/>
    </source>
</evidence>
<keyword evidence="6" id="KW-0539">Nucleus</keyword>
<keyword evidence="5" id="KW-0804">Transcription</keyword>
<dbReference type="AlphaFoldDB" id="A0A8H2VP80"/>
<dbReference type="SMART" id="SM00657">
    <property type="entry name" value="RPOL4c"/>
    <property type="match status" value="1"/>
</dbReference>
<dbReference type="GO" id="GO:0005666">
    <property type="term" value="C:RNA polymerase III complex"/>
    <property type="evidence" value="ECO:0007669"/>
    <property type="project" value="InterPro"/>
</dbReference>
<feature type="compositionally biased region" description="Basic and acidic residues" evidence="7">
    <location>
        <begin position="143"/>
        <end position="161"/>
    </location>
</feature>
<proteinExistence type="inferred from homology"/>
<feature type="domain" description="RNA polymerase Rpb4/RPC9 core" evidence="8">
    <location>
        <begin position="1"/>
        <end position="129"/>
    </location>
</feature>
<dbReference type="Gene3D" id="1.20.1250.40">
    <property type="match status" value="1"/>
</dbReference>
<keyword evidence="4" id="KW-0240">DNA-directed RNA polymerase</keyword>
<dbReference type="EMBL" id="CAJHIA010000007">
    <property type="protein sequence ID" value="CAD6442212.1"/>
    <property type="molecule type" value="Genomic_DNA"/>
</dbReference>
<evidence type="ECO:0000256" key="1">
    <source>
        <dbReference type="ARBA" id="ARBA00004123"/>
    </source>
</evidence>
<name>A0A8H2VP80_9HELO</name>
<dbReference type="OrthoDB" id="1746530at2759"/>
<evidence type="ECO:0000256" key="7">
    <source>
        <dbReference type="SAM" id="MobiDB-lite"/>
    </source>
</evidence>